<dbReference type="InterPro" id="IPR028042">
    <property type="entry name" value="DUF4639"/>
</dbReference>
<feature type="region of interest" description="Disordered" evidence="1">
    <location>
        <begin position="177"/>
        <end position="228"/>
    </location>
</feature>
<dbReference type="AlphaFoldDB" id="A0A267DCI5"/>
<evidence type="ECO:0000256" key="1">
    <source>
        <dbReference type="SAM" id="MobiDB-lite"/>
    </source>
</evidence>
<keyword evidence="3" id="KW-1185">Reference proteome</keyword>
<dbReference type="Proteomes" id="UP000215902">
    <property type="component" value="Unassembled WGS sequence"/>
</dbReference>
<comment type="caution">
    <text evidence="2">The sequence shown here is derived from an EMBL/GenBank/DDBJ whole genome shotgun (WGS) entry which is preliminary data.</text>
</comment>
<feature type="region of interest" description="Disordered" evidence="1">
    <location>
        <begin position="470"/>
        <end position="490"/>
    </location>
</feature>
<feature type="compositionally biased region" description="Polar residues" evidence="1">
    <location>
        <begin position="1"/>
        <end position="13"/>
    </location>
</feature>
<dbReference type="PANTHER" id="PTHR34438:SF1">
    <property type="entry name" value="CHROMOSOME 2 OPEN READING FRAME 81"/>
    <property type="match status" value="1"/>
</dbReference>
<dbReference type="EMBL" id="NIVC01004652">
    <property type="protein sequence ID" value="PAA46915.1"/>
    <property type="molecule type" value="Genomic_DNA"/>
</dbReference>
<feature type="compositionally biased region" description="Pro residues" evidence="1">
    <location>
        <begin position="480"/>
        <end position="490"/>
    </location>
</feature>
<feature type="compositionally biased region" description="Low complexity" evidence="1">
    <location>
        <begin position="190"/>
        <end position="225"/>
    </location>
</feature>
<organism evidence="2 3">
    <name type="scientific">Macrostomum lignano</name>
    <dbReference type="NCBI Taxonomy" id="282301"/>
    <lineage>
        <taxon>Eukaryota</taxon>
        <taxon>Metazoa</taxon>
        <taxon>Spiralia</taxon>
        <taxon>Lophotrochozoa</taxon>
        <taxon>Platyhelminthes</taxon>
        <taxon>Rhabditophora</taxon>
        <taxon>Macrostomorpha</taxon>
        <taxon>Macrostomida</taxon>
        <taxon>Macrostomidae</taxon>
        <taxon>Macrostomum</taxon>
    </lineage>
</organism>
<dbReference type="PANTHER" id="PTHR34438">
    <property type="entry name" value="SI:DKEY-97L20.6"/>
    <property type="match status" value="1"/>
</dbReference>
<name>A0A267DCI5_9PLAT</name>
<dbReference type="OrthoDB" id="193650at2759"/>
<reference evidence="2 3" key="1">
    <citation type="submission" date="2017-06" db="EMBL/GenBank/DDBJ databases">
        <title>A platform for efficient transgenesis in Macrostomum lignano, a flatworm model organism for stem cell research.</title>
        <authorList>
            <person name="Berezikov E."/>
        </authorList>
    </citation>
    <scope>NUCLEOTIDE SEQUENCE [LARGE SCALE GENOMIC DNA]</scope>
    <source>
        <strain evidence="2">DV1</strain>
        <tissue evidence="2">Whole organism</tissue>
    </source>
</reference>
<sequence>KRICTSNTSQMSRQPAKGRADRGKGAQSTPNPAVQNEIIPGKFTEHDWNLAMGPSENEEFVLGIVNDVVDTALSEIYEKYLQRQLIPYTVSLAKDAMLQIIEWNFLSHDEGESPDRLTGEAWSEDREPASATIDSWGQGCIPKTVLTPRSSRLSTPAPQPEAIAEEDDADLVEAAAAAAESSGVDEEAEFAAATAEAEAETATGPESEEAAPAGASAEPGSSRPGARFRFRPYRGKLKSAGLSAMSETLLETELRLRDVDDPRRGAAAEAAGGGSGGGGGGVGGMPTSCLSILKVQAGRPPGNKEVIYDEAGNVVSVVKIPADRLPSHRVNVGYRVLQAELEAEKARLEALKRGIRVPQAGAGGAPTAAGRRQVAASSDPRLPQQAPSGPAPDPKVEALPPSLVETIDLAPGVSVREGGLVRSGPPAQRNGNEKFAEIHLKGLRPVQARLAAGEPPKVTATDLLPAGRVAVRPPINGRQPIPPIQPAAAR</sequence>
<proteinExistence type="predicted"/>
<protein>
    <submittedName>
        <fullName evidence="2">Uncharacterized protein</fullName>
    </submittedName>
</protein>
<feature type="non-terminal residue" evidence="2">
    <location>
        <position position="1"/>
    </location>
</feature>
<dbReference type="Pfam" id="PF15479">
    <property type="entry name" value="DUF4639"/>
    <property type="match status" value="1"/>
</dbReference>
<feature type="region of interest" description="Disordered" evidence="1">
    <location>
        <begin position="1"/>
        <end position="36"/>
    </location>
</feature>
<dbReference type="STRING" id="282301.A0A267DCI5"/>
<feature type="region of interest" description="Disordered" evidence="1">
    <location>
        <begin position="359"/>
        <end position="398"/>
    </location>
</feature>
<accession>A0A267DCI5</accession>
<gene>
    <name evidence="2" type="ORF">BOX15_Mlig015441g3</name>
</gene>
<evidence type="ECO:0000313" key="2">
    <source>
        <dbReference type="EMBL" id="PAA46915.1"/>
    </source>
</evidence>
<evidence type="ECO:0000313" key="3">
    <source>
        <dbReference type="Proteomes" id="UP000215902"/>
    </source>
</evidence>